<dbReference type="SUPFAM" id="SSF57850">
    <property type="entry name" value="RING/U-box"/>
    <property type="match status" value="1"/>
</dbReference>
<feature type="compositionally biased region" description="Polar residues" evidence="13">
    <location>
        <begin position="231"/>
        <end position="250"/>
    </location>
</feature>
<dbReference type="InterPro" id="IPR011009">
    <property type="entry name" value="Kinase-like_dom_sf"/>
</dbReference>
<organism evidence="16 19">
    <name type="scientific">Medicago truncatula</name>
    <name type="common">Barrel medic</name>
    <name type="synonym">Medicago tribuloides</name>
    <dbReference type="NCBI Taxonomy" id="3880"/>
    <lineage>
        <taxon>Eukaryota</taxon>
        <taxon>Viridiplantae</taxon>
        <taxon>Streptophyta</taxon>
        <taxon>Embryophyta</taxon>
        <taxon>Tracheophyta</taxon>
        <taxon>Spermatophyta</taxon>
        <taxon>Magnoliopsida</taxon>
        <taxon>eudicotyledons</taxon>
        <taxon>Gunneridae</taxon>
        <taxon>Pentapetalae</taxon>
        <taxon>rosids</taxon>
        <taxon>fabids</taxon>
        <taxon>Fabales</taxon>
        <taxon>Fabaceae</taxon>
        <taxon>Papilionoideae</taxon>
        <taxon>50 kb inversion clade</taxon>
        <taxon>NPAAA clade</taxon>
        <taxon>Hologalegina</taxon>
        <taxon>IRL clade</taxon>
        <taxon>Trifolieae</taxon>
        <taxon>Medicago</taxon>
    </lineage>
</organism>
<dbReference type="eggNOG" id="ENOG502QQ92">
    <property type="taxonomic scope" value="Eukaryota"/>
</dbReference>
<name>G7IVL9_MEDTR</name>
<keyword evidence="10 11" id="KW-0067">ATP-binding</keyword>
<dbReference type="Gene3D" id="3.30.40.10">
    <property type="entry name" value="Zinc/RING finger domain, C3HC4 (zinc finger)"/>
    <property type="match status" value="1"/>
</dbReference>
<dbReference type="InterPro" id="IPR003613">
    <property type="entry name" value="Ubox_domain"/>
</dbReference>
<comment type="catalytic activity">
    <reaction evidence="1">
        <text>S-ubiquitinyl-[E2 ubiquitin-conjugating enzyme]-L-cysteine + [acceptor protein]-L-lysine = [E2 ubiquitin-conjugating enzyme]-L-cysteine + N(6)-ubiquitinyl-[acceptor protein]-L-lysine.</text>
        <dbReference type="EC" id="2.3.2.27"/>
    </reaction>
</comment>
<evidence type="ECO:0000259" key="14">
    <source>
        <dbReference type="PROSITE" id="PS50011"/>
    </source>
</evidence>
<evidence type="ECO:0000259" key="15">
    <source>
        <dbReference type="PROSITE" id="PS51698"/>
    </source>
</evidence>
<dbReference type="EMBL" id="PSQE01000003">
    <property type="protein sequence ID" value="RHN65359.1"/>
    <property type="molecule type" value="Genomic_DNA"/>
</dbReference>
<keyword evidence="12" id="KW-0175">Coiled coil</keyword>
<dbReference type="KEGG" id="mtr:11420306"/>
<dbReference type="GO" id="GO:0061630">
    <property type="term" value="F:ubiquitin protein ligase activity"/>
    <property type="evidence" value="ECO:0007669"/>
    <property type="project" value="UniProtKB-EC"/>
</dbReference>
<dbReference type="PROSITE" id="PS50011">
    <property type="entry name" value="PROTEIN_KINASE_DOM"/>
    <property type="match status" value="1"/>
</dbReference>
<dbReference type="SMART" id="SM00220">
    <property type="entry name" value="S_TKc"/>
    <property type="match status" value="1"/>
</dbReference>
<feature type="domain" description="Protein kinase" evidence="14">
    <location>
        <begin position="446"/>
        <end position="707"/>
    </location>
</feature>
<sequence>MDRVQEAEENNKSSVVGLAIKGNKKSKYVVQWALDKFVHEGISIFKLIHVRAVITGVPTPMGEVLPLSQVRNDVATAFKREVEWQTNQMLLPFKSLCEQRKVHVDVVVIESDDVATAVAEEVAREAITKLVLGASSSGIFRSKHKGISAKISVCTPRFCTVYAVAKGKLSIRPSDTEIDGSIIDNTSETSFSSSSSSNYTSTSQTDSASVASCNALHSYAKETQRVRAHSSMDQTLLSTSPSLNETNHFRGQSLDLGRKNAAASSSRKSDIDHALSQASSCGSISDTESFFYEQNHAKDATRVNRLPPSNRQENINLELEKLRIELRHAQGMHAVAQSENVDASQKLNELNKRRLEESMKVKEIMAKEEMAMELANQEREKYEAAAREATYLKECAEREAAERKETEFKAIRAAKEKEKLEDALSGSTPQYRIFTWDEIVSATSSFSEDLRLGMGAYGIVYKCTLHHTTVAVKVLHSTGNCKNKQFQQELEILSRIHHPNLLLLLGACPDHGCLVYEYMENGNLEDRLLQKNSNSPIPWFNRFQIAWEVASALSFLHSSKPQPIIHRDLKPANILLDGNLVSKIGDVGLSTILDSDELSAMYKDTAPVGTLSYIDPEYQRSGLISTKSDVYAFGLVILQLLTAKPAIALTHIVETAIDGGNLADILDPKAGSWPLQETLDIARLALGCAEMRRKDRPDLNDHVLPMLERLKEVADKAQHSASIVTIKSRPPNHFICPILQDVMDDPCVAADGYTYDRNAIEKWLEENDKSPMTNMVLPHKHLIPNYTLLSAILEWKT</sequence>
<evidence type="ECO:0000256" key="1">
    <source>
        <dbReference type="ARBA" id="ARBA00000900"/>
    </source>
</evidence>
<evidence type="ECO:0000256" key="5">
    <source>
        <dbReference type="ARBA" id="ARBA00022527"/>
    </source>
</evidence>
<dbReference type="PROSITE" id="PS00107">
    <property type="entry name" value="PROTEIN_KINASE_ATP"/>
    <property type="match status" value="1"/>
</dbReference>
<dbReference type="Gene3D" id="1.10.510.10">
    <property type="entry name" value="Transferase(Phosphotransferase) domain 1"/>
    <property type="match status" value="1"/>
</dbReference>
<reference evidence="16 19" key="2">
    <citation type="journal article" date="2014" name="BMC Genomics">
        <title>An improved genome release (version Mt4.0) for the model legume Medicago truncatula.</title>
        <authorList>
            <person name="Tang H."/>
            <person name="Krishnakumar V."/>
            <person name="Bidwell S."/>
            <person name="Rosen B."/>
            <person name="Chan A."/>
            <person name="Zhou S."/>
            <person name="Gentzbittel L."/>
            <person name="Childs K.L."/>
            <person name="Yandell M."/>
            <person name="Gundlach H."/>
            <person name="Mayer K.F."/>
            <person name="Schwartz D.C."/>
            <person name="Town C.D."/>
        </authorList>
    </citation>
    <scope>GENOME REANNOTATION</scope>
    <source>
        <strain evidence="18 19">cv. Jemalong A17</strain>
    </source>
</reference>
<dbReference type="SUPFAM" id="SSF52402">
    <property type="entry name" value="Adenine nucleotide alpha hydrolases-like"/>
    <property type="match status" value="1"/>
</dbReference>
<evidence type="ECO:0000256" key="7">
    <source>
        <dbReference type="ARBA" id="ARBA00022741"/>
    </source>
</evidence>
<keyword evidence="5" id="KW-0723">Serine/threonine-protein kinase</keyword>
<dbReference type="CDD" id="cd01989">
    <property type="entry name" value="USP_STK_Ubox_N"/>
    <property type="match status" value="1"/>
</dbReference>
<dbReference type="Gene3D" id="3.30.200.20">
    <property type="entry name" value="Phosphorylase Kinase, domain 1"/>
    <property type="match status" value="1"/>
</dbReference>
<dbReference type="Pfam" id="PF04564">
    <property type="entry name" value="U-box"/>
    <property type="match status" value="1"/>
</dbReference>
<reference evidence="18" key="3">
    <citation type="submission" date="2015-04" db="UniProtKB">
        <authorList>
            <consortium name="EnsemblPlants"/>
        </authorList>
    </citation>
    <scope>IDENTIFICATION</scope>
    <source>
        <strain evidence="18">cv. Jemalong A17</strain>
    </source>
</reference>
<dbReference type="EC" id="2.3.2.27" evidence="4"/>
<dbReference type="InterPro" id="IPR001245">
    <property type="entry name" value="Ser-Thr/Tyr_kinase_cat_dom"/>
</dbReference>
<dbReference type="PANTHER" id="PTHR45647">
    <property type="entry name" value="OS02G0152300 PROTEIN"/>
    <property type="match status" value="1"/>
</dbReference>
<dbReference type="InterPro" id="IPR017441">
    <property type="entry name" value="Protein_kinase_ATP_BS"/>
</dbReference>
<dbReference type="PROSITE" id="PS51698">
    <property type="entry name" value="U_BOX"/>
    <property type="match status" value="1"/>
</dbReference>
<dbReference type="CDD" id="cd16655">
    <property type="entry name" value="RING-Ubox_WDSUB1-like"/>
    <property type="match status" value="1"/>
</dbReference>
<gene>
    <name evidence="18" type="primary">11420306</name>
    <name evidence="16" type="ordered locus">MTR_3g008270</name>
    <name evidence="17" type="ORF">MtrunA17_Chr3g0079031</name>
</gene>
<dbReference type="Proteomes" id="UP000002051">
    <property type="component" value="Chromosome 3"/>
</dbReference>
<dbReference type="UniPathway" id="UPA00143"/>
<evidence type="ECO:0000313" key="16">
    <source>
        <dbReference type="EMBL" id="AES68438.1"/>
    </source>
</evidence>
<keyword evidence="6 17" id="KW-0808">Transferase</keyword>
<dbReference type="SUPFAM" id="SSF56112">
    <property type="entry name" value="Protein kinase-like (PK-like)"/>
    <property type="match status" value="1"/>
</dbReference>
<reference evidence="17" key="4">
    <citation type="journal article" date="2018" name="Nat. Plants">
        <title>Whole-genome landscape of Medicago truncatula symbiotic genes.</title>
        <authorList>
            <person name="Pecrix Y."/>
            <person name="Gamas P."/>
            <person name="Carrere S."/>
        </authorList>
    </citation>
    <scope>NUCLEOTIDE SEQUENCE</scope>
    <source>
        <tissue evidence="17">Leaves</tissue>
    </source>
</reference>
<dbReference type="GO" id="GO:0016567">
    <property type="term" value="P:protein ubiquitination"/>
    <property type="evidence" value="ECO:0007669"/>
    <property type="project" value="UniProtKB-UniPathway"/>
</dbReference>
<dbReference type="HOGENOM" id="CLU_000288_153_1_1"/>
<evidence type="ECO:0000256" key="8">
    <source>
        <dbReference type="ARBA" id="ARBA00022777"/>
    </source>
</evidence>
<feature type="binding site" evidence="11">
    <location>
        <position position="473"/>
    </location>
    <ligand>
        <name>ATP</name>
        <dbReference type="ChEBI" id="CHEBI:30616"/>
    </ligand>
</feature>
<evidence type="ECO:0000313" key="17">
    <source>
        <dbReference type="EMBL" id="RHN65359.1"/>
    </source>
</evidence>
<feature type="coiled-coil region" evidence="12">
    <location>
        <begin position="312"/>
        <end position="423"/>
    </location>
</feature>
<dbReference type="PROSITE" id="PS00108">
    <property type="entry name" value="PROTEIN_KINASE_ST"/>
    <property type="match status" value="1"/>
</dbReference>
<evidence type="ECO:0000256" key="3">
    <source>
        <dbReference type="ARBA" id="ARBA00004906"/>
    </source>
</evidence>
<dbReference type="Pfam" id="PF07714">
    <property type="entry name" value="PK_Tyr_Ser-Thr"/>
    <property type="match status" value="1"/>
</dbReference>
<dbReference type="PaxDb" id="3880-AES68438"/>
<dbReference type="Gramene" id="rna13187">
    <property type="protein sequence ID" value="RHN65359.1"/>
    <property type="gene ID" value="gene13187"/>
</dbReference>
<dbReference type="InterPro" id="IPR014729">
    <property type="entry name" value="Rossmann-like_a/b/a_fold"/>
</dbReference>
<dbReference type="InterPro" id="IPR000719">
    <property type="entry name" value="Prot_kinase_dom"/>
</dbReference>
<evidence type="ECO:0000313" key="19">
    <source>
        <dbReference type="Proteomes" id="UP000002051"/>
    </source>
</evidence>
<comment type="pathway">
    <text evidence="3">Protein modification; protein ubiquitination.</text>
</comment>
<reference evidence="16 19" key="1">
    <citation type="journal article" date="2011" name="Nature">
        <title>The Medicago genome provides insight into the evolution of rhizobial symbioses.</title>
        <authorList>
            <person name="Young N.D."/>
            <person name="Debelle F."/>
            <person name="Oldroyd G.E."/>
            <person name="Geurts R."/>
            <person name="Cannon S.B."/>
            <person name="Udvardi M.K."/>
            <person name="Benedito V.A."/>
            <person name="Mayer K.F."/>
            <person name="Gouzy J."/>
            <person name="Schoof H."/>
            <person name="Van de Peer Y."/>
            <person name="Proost S."/>
            <person name="Cook D.R."/>
            <person name="Meyers B.C."/>
            <person name="Spannagl M."/>
            <person name="Cheung F."/>
            <person name="De Mita S."/>
            <person name="Krishnakumar V."/>
            <person name="Gundlach H."/>
            <person name="Zhou S."/>
            <person name="Mudge J."/>
            <person name="Bharti A.K."/>
            <person name="Murray J.D."/>
            <person name="Naoumkina M.A."/>
            <person name="Rosen B."/>
            <person name="Silverstein K.A."/>
            <person name="Tang H."/>
            <person name="Rombauts S."/>
            <person name="Zhao P.X."/>
            <person name="Zhou P."/>
            <person name="Barbe V."/>
            <person name="Bardou P."/>
            <person name="Bechner M."/>
            <person name="Bellec A."/>
            <person name="Berger A."/>
            <person name="Berges H."/>
            <person name="Bidwell S."/>
            <person name="Bisseling T."/>
            <person name="Choisne N."/>
            <person name="Couloux A."/>
            <person name="Denny R."/>
            <person name="Deshpande S."/>
            <person name="Dai X."/>
            <person name="Doyle J.J."/>
            <person name="Dudez A.M."/>
            <person name="Farmer A.D."/>
            <person name="Fouteau S."/>
            <person name="Franken C."/>
            <person name="Gibelin C."/>
            <person name="Gish J."/>
            <person name="Goldstein S."/>
            <person name="Gonzalez A.J."/>
            <person name="Green P.J."/>
            <person name="Hallab A."/>
            <person name="Hartog M."/>
            <person name="Hua A."/>
            <person name="Humphray S.J."/>
            <person name="Jeong D.H."/>
            <person name="Jing Y."/>
            <person name="Jocker A."/>
            <person name="Kenton S.M."/>
            <person name="Kim D.J."/>
            <person name="Klee K."/>
            <person name="Lai H."/>
            <person name="Lang C."/>
            <person name="Lin S."/>
            <person name="Macmil S.L."/>
            <person name="Magdelenat G."/>
            <person name="Matthews L."/>
            <person name="McCorrison J."/>
            <person name="Monaghan E.L."/>
            <person name="Mun J.H."/>
            <person name="Najar F.Z."/>
            <person name="Nicholson C."/>
            <person name="Noirot C."/>
            <person name="O'Bleness M."/>
            <person name="Paule C.R."/>
            <person name="Poulain J."/>
            <person name="Prion F."/>
            <person name="Qin B."/>
            <person name="Qu C."/>
            <person name="Retzel E.F."/>
            <person name="Riddle C."/>
            <person name="Sallet E."/>
            <person name="Samain S."/>
            <person name="Samson N."/>
            <person name="Sanders I."/>
            <person name="Saurat O."/>
            <person name="Scarpelli C."/>
            <person name="Schiex T."/>
            <person name="Segurens B."/>
            <person name="Severin A.J."/>
            <person name="Sherrier D.J."/>
            <person name="Shi R."/>
            <person name="Sims S."/>
            <person name="Singer S.R."/>
            <person name="Sinharoy S."/>
            <person name="Sterck L."/>
            <person name="Viollet A."/>
            <person name="Wang B.B."/>
            <person name="Wang K."/>
            <person name="Wang M."/>
            <person name="Wang X."/>
            <person name="Warfsmann J."/>
            <person name="Weissenbach J."/>
            <person name="White D.D."/>
            <person name="White J.D."/>
            <person name="Wiley G.B."/>
            <person name="Wincker P."/>
            <person name="Xing Y."/>
            <person name="Yang L."/>
            <person name="Yao Z."/>
            <person name="Ying F."/>
            <person name="Zhai J."/>
            <person name="Zhou L."/>
            <person name="Zuber A."/>
            <person name="Denarie J."/>
            <person name="Dixon R.A."/>
            <person name="May G.D."/>
            <person name="Schwartz D.C."/>
            <person name="Rogers J."/>
            <person name="Quetier F."/>
            <person name="Town C.D."/>
            <person name="Roe B.A."/>
        </authorList>
    </citation>
    <scope>NUCLEOTIDE SEQUENCE [LARGE SCALE GENOMIC DNA]</scope>
    <source>
        <strain evidence="16">A17</strain>
        <strain evidence="18 19">cv. Jemalong A17</strain>
    </source>
</reference>
<dbReference type="GO" id="GO:0004674">
    <property type="term" value="F:protein serine/threonine kinase activity"/>
    <property type="evidence" value="ECO:0007669"/>
    <property type="project" value="UniProtKB-KW"/>
</dbReference>
<keyword evidence="8 16" id="KW-0418">Kinase</keyword>
<keyword evidence="7 11" id="KW-0547">Nucleotide-binding</keyword>
<dbReference type="SMART" id="SM00504">
    <property type="entry name" value="Ubox"/>
    <property type="match status" value="1"/>
</dbReference>
<dbReference type="Proteomes" id="UP000265566">
    <property type="component" value="Chromosome 3"/>
</dbReference>
<feature type="compositionally biased region" description="Low complexity" evidence="13">
    <location>
        <begin position="186"/>
        <end position="204"/>
    </location>
</feature>
<evidence type="ECO:0000256" key="4">
    <source>
        <dbReference type="ARBA" id="ARBA00012483"/>
    </source>
</evidence>
<dbReference type="OMA" id="DWNTNET"/>
<dbReference type="InterPro" id="IPR051348">
    <property type="entry name" value="U-box_ubiquitin_ligases"/>
</dbReference>
<feature type="region of interest" description="Disordered" evidence="13">
    <location>
        <begin position="224"/>
        <end position="268"/>
    </location>
</feature>
<comment type="function">
    <text evidence="2">Functions as an E3 ubiquitin ligase.</text>
</comment>
<dbReference type="InterPro" id="IPR008271">
    <property type="entry name" value="Ser/Thr_kinase_AS"/>
</dbReference>
<dbReference type="InterPro" id="IPR013083">
    <property type="entry name" value="Znf_RING/FYVE/PHD"/>
</dbReference>
<feature type="region of interest" description="Disordered" evidence="13">
    <location>
        <begin position="177"/>
        <end position="204"/>
    </location>
</feature>
<accession>G7IVL9</accession>
<feature type="domain" description="U-box" evidence="15">
    <location>
        <begin position="729"/>
        <end position="797"/>
    </location>
</feature>
<dbReference type="PANTHER" id="PTHR45647:SF15">
    <property type="entry name" value="U-BOX DOMAIN-CONTAINING PROTEIN 35"/>
    <property type="match status" value="1"/>
</dbReference>
<keyword evidence="19" id="KW-1185">Reference proteome</keyword>
<dbReference type="AlphaFoldDB" id="G7IVL9"/>
<evidence type="ECO:0000313" key="18">
    <source>
        <dbReference type="EnsemblPlants" id="AES68438"/>
    </source>
</evidence>
<dbReference type="EnsemblPlants" id="AES68438">
    <property type="protein sequence ID" value="AES68438"/>
    <property type="gene ID" value="MTR_3g008270"/>
</dbReference>
<protein>
    <recommendedName>
        <fullName evidence="4">RING-type E3 ubiquitin transferase</fullName>
        <ecNumber evidence="4">2.3.2.27</ecNumber>
    </recommendedName>
</protein>
<dbReference type="EMBL" id="CM001219">
    <property type="protein sequence ID" value="AES68438.1"/>
    <property type="molecule type" value="Genomic_DNA"/>
</dbReference>
<evidence type="ECO:0000256" key="11">
    <source>
        <dbReference type="PROSITE-ProRule" id="PRU10141"/>
    </source>
</evidence>
<evidence type="ECO:0000256" key="9">
    <source>
        <dbReference type="ARBA" id="ARBA00022786"/>
    </source>
</evidence>
<dbReference type="GO" id="GO:0005524">
    <property type="term" value="F:ATP binding"/>
    <property type="evidence" value="ECO:0007669"/>
    <property type="project" value="UniProtKB-UniRule"/>
</dbReference>
<proteinExistence type="predicted"/>
<dbReference type="OrthoDB" id="10064100at2759"/>
<evidence type="ECO:0000256" key="2">
    <source>
        <dbReference type="ARBA" id="ARBA00003861"/>
    </source>
</evidence>
<evidence type="ECO:0000256" key="10">
    <source>
        <dbReference type="ARBA" id="ARBA00022840"/>
    </source>
</evidence>
<keyword evidence="9" id="KW-0833">Ubl conjugation pathway</keyword>
<evidence type="ECO:0000256" key="13">
    <source>
        <dbReference type="SAM" id="MobiDB-lite"/>
    </source>
</evidence>
<dbReference type="Gene3D" id="3.40.50.620">
    <property type="entry name" value="HUPs"/>
    <property type="match status" value="1"/>
</dbReference>
<evidence type="ECO:0000256" key="12">
    <source>
        <dbReference type="SAM" id="Coils"/>
    </source>
</evidence>
<evidence type="ECO:0000256" key="6">
    <source>
        <dbReference type="ARBA" id="ARBA00022679"/>
    </source>
</evidence>